<dbReference type="AlphaFoldDB" id="A0A923RFN2"/>
<accession>A0A923RFN2</accession>
<proteinExistence type="predicted"/>
<protein>
    <submittedName>
        <fullName evidence="1">Uncharacterized protein</fullName>
    </submittedName>
</protein>
<evidence type="ECO:0000313" key="1">
    <source>
        <dbReference type="EMBL" id="MBC5582574.1"/>
    </source>
</evidence>
<dbReference type="Proteomes" id="UP000659630">
    <property type="component" value="Unassembled WGS sequence"/>
</dbReference>
<feature type="non-terminal residue" evidence="1">
    <location>
        <position position="548"/>
    </location>
</feature>
<feature type="non-terminal residue" evidence="1">
    <location>
        <position position="1"/>
    </location>
</feature>
<organism evidence="1 2">
    <name type="scientific">Anaerofilum hominis</name>
    <dbReference type="NCBI Taxonomy" id="2763016"/>
    <lineage>
        <taxon>Bacteria</taxon>
        <taxon>Bacillati</taxon>
        <taxon>Bacillota</taxon>
        <taxon>Clostridia</taxon>
        <taxon>Eubacteriales</taxon>
        <taxon>Oscillospiraceae</taxon>
        <taxon>Anaerofilum</taxon>
    </lineage>
</organism>
<dbReference type="EMBL" id="JACONZ010000011">
    <property type="protein sequence ID" value="MBC5582574.1"/>
    <property type="molecule type" value="Genomic_DNA"/>
</dbReference>
<dbReference type="RefSeq" id="WP_186888932.1">
    <property type="nucleotide sequence ID" value="NZ_JACONZ010000011.1"/>
</dbReference>
<sequence>ATEIRIGASGKYALCVTNKDNATGIADWRGEIEWVMLNRGTKAAPYLPYGGQEYAAKVEINGQLRLLPLTAPLWDGDRVESSVLAEDGGRISRERHAQKMLVLDGTENFYQDAEVNNWFVVADNQIPFARSTYQCGVCSHYPWAQANWMSEDHVVFVGINEASGHYVAFKDSSYSTAAEFKAHLAAQYAAGTPVTVVYELAEEETYTHEAVELNGRDGRFVLRAEGELSADLRMAEERAGGLADGRSRSWLLADQLVIADGGTLWIYDGERVKPASEGAYVPTLTIGKGPKAGGQEFEGINLIQPKFTEQFLGTAADKAYQLSLAPLDAAAVTVELLQSDGSWRELAEGSDFSVDRTAGLVTFTAAPGVSPVSGQDNVKITAAGTMEGYADRINRCDIGALFGVSGAADRLFLSGYAGLPNYDWYSGYNDPTYWDDGAYAVLGQSDSAIVGYSIVSARLAAHKDGREADRSVVVREGNLQNNKPAFPIVNTLQGEGAAAKWAFGYLANEPLFLTRLGVYAVTSQDITGEKISNLRSFYLNGALLSERG</sequence>
<keyword evidence="2" id="KW-1185">Reference proteome</keyword>
<comment type="caution">
    <text evidence="1">The sequence shown here is derived from an EMBL/GenBank/DDBJ whole genome shotgun (WGS) entry which is preliminary data.</text>
</comment>
<evidence type="ECO:0000313" key="2">
    <source>
        <dbReference type="Proteomes" id="UP000659630"/>
    </source>
</evidence>
<name>A0A923RFN2_9FIRM</name>
<gene>
    <name evidence="1" type="ORF">H8S23_13785</name>
</gene>
<reference evidence="1" key="1">
    <citation type="submission" date="2020-08" db="EMBL/GenBank/DDBJ databases">
        <title>Genome public.</title>
        <authorList>
            <person name="Liu C."/>
            <person name="Sun Q."/>
        </authorList>
    </citation>
    <scope>NUCLEOTIDE SEQUENCE</scope>
    <source>
        <strain evidence="1">BX8</strain>
    </source>
</reference>